<proteinExistence type="predicted"/>
<dbReference type="InterPro" id="IPR036322">
    <property type="entry name" value="WD40_repeat_dom_sf"/>
</dbReference>
<evidence type="ECO:0000313" key="5">
    <source>
        <dbReference type="Proteomes" id="UP001552299"/>
    </source>
</evidence>
<dbReference type="PROSITE" id="PS50294">
    <property type="entry name" value="WD_REPEATS_REGION"/>
    <property type="match status" value="1"/>
</dbReference>
<dbReference type="Gene3D" id="2.130.10.10">
    <property type="entry name" value="YVTN repeat-like/Quinoprotein amine dehydrogenase"/>
    <property type="match status" value="1"/>
</dbReference>
<dbReference type="PANTHER" id="PTHR15574:SF65">
    <property type="entry name" value="TRANSDUCIN_WD40 REPEAT-LIKE SUPERFAMILY PROTEIN"/>
    <property type="match status" value="1"/>
</dbReference>
<keyword evidence="2" id="KW-0677">Repeat</keyword>
<dbReference type="SUPFAM" id="SSF50978">
    <property type="entry name" value="WD40 repeat-like"/>
    <property type="match status" value="1"/>
</dbReference>
<feature type="repeat" description="WD" evidence="3">
    <location>
        <begin position="42"/>
        <end position="83"/>
    </location>
</feature>
<comment type="caution">
    <text evidence="4">The sequence shown here is derived from an EMBL/GenBank/DDBJ whole genome shotgun (WGS) entry which is preliminary data.</text>
</comment>
<reference evidence="4 5" key="1">
    <citation type="journal article" date="2024" name="Plant Biotechnol. J.">
        <title>Dendrobium thyrsiflorum genome and its molecular insights into genes involved in important horticultural traits.</title>
        <authorList>
            <person name="Chen B."/>
            <person name="Wang J.Y."/>
            <person name="Zheng P.J."/>
            <person name="Li K.L."/>
            <person name="Liang Y.M."/>
            <person name="Chen X.F."/>
            <person name="Zhang C."/>
            <person name="Zhao X."/>
            <person name="He X."/>
            <person name="Zhang G.Q."/>
            <person name="Liu Z.J."/>
            <person name="Xu Q."/>
        </authorList>
    </citation>
    <scope>NUCLEOTIDE SEQUENCE [LARGE SCALE GENOMIC DNA]</scope>
    <source>
        <strain evidence="4">GZMU011</strain>
    </source>
</reference>
<dbReference type="Pfam" id="PF00400">
    <property type="entry name" value="WD40"/>
    <property type="match status" value="3"/>
</dbReference>
<evidence type="ECO:0000256" key="2">
    <source>
        <dbReference type="ARBA" id="ARBA00022737"/>
    </source>
</evidence>
<evidence type="ECO:0000256" key="3">
    <source>
        <dbReference type="PROSITE-ProRule" id="PRU00221"/>
    </source>
</evidence>
<organism evidence="4 5">
    <name type="scientific">Dendrobium thyrsiflorum</name>
    <name type="common">Pinecone-like raceme dendrobium</name>
    <name type="synonym">Orchid</name>
    <dbReference type="NCBI Taxonomy" id="117978"/>
    <lineage>
        <taxon>Eukaryota</taxon>
        <taxon>Viridiplantae</taxon>
        <taxon>Streptophyta</taxon>
        <taxon>Embryophyta</taxon>
        <taxon>Tracheophyta</taxon>
        <taxon>Spermatophyta</taxon>
        <taxon>Magnoliopsida</taxon>
        <taxon>Liliopsida</taxon>
        <taxon>Asparagales</taxon>
        <taxon>Orchidaceae</taxon>
        <taxon>Epidendroideae</taxon>
        <taxon>Malaxideae</taxon>
        <taxon>Dendrobiinae</taxon>
        <taxon>Dendrobium</taxon>
    </lineage>
</organism>
<protein>
    <submittedName>
        <fullName evidence="4">Uncharacterized protein</fullName>
    </submittedName>
</protein>
<sequence length="457" mass="51604">MESSGLPEIWRRELGLLRPRSFACRVGGSEAVVKRLDLYGKLHGHKGCVNNVHFSPSGDILVSGSDDKDIIFWNWSNKSKILTYYSGHDENVFHAQIMPYTDDRIVVTSAADGQVRFGQVMEDGQVSTRLLGTHRGRVHELAVEPGSPHIFYSCGEDGLIQHFDLRNQTPIKLLTCSSFSENKQSIRLNSITVDPRNPNLFSTGGFDAYARVYDIRNYHWDVSKGLDQPVNNFCPRHLIGATNVHITGLAYSKKSELLVSYNDELIYMFQKDMGLCTHPKTIQAEALQNLDQPQVYLGHRNSETVKGVSFFGPCDEYVVSGSDCGHVYIWMKKTGKLMRMMVGDKHIVNSVEPHPFFPFLATSGFDKNIKLWTPMSRRSAPLPKNAKEIMAANKRGREVRAGITLSPDVVMHVLTLQRSKPWFIVRLLPQKLIQIAIQLLKRAHLQILLNAILAEYL</sequence>
<dbReference type="SMART" id="SM00320">
    <property type="entry name" value="WD40"/>
    <property type="match status" value="7"/>
</dbReference>
<accession>A0ABD0UE18</accession>
<dbReference type="InterPro" id="IPR001680">
    <property type="entry name" value="WD40_rpt"/>
</dbReference>
<gene>
    <name evidence="4" type="ORF">M5K25_019011</name>
</gene>
<dbReference type="AlphaFoldDB" id="A0ABD0UE18"/>
<evidence type="ECO:0000256" key="1">
    <source>
        <dbReference type="ARBA" id="ARBA00022574"/>
    </source>
</evidence>
<dbReference type="PROSITE" id="PS50082">
    <property type="entry name" value="WD_REPEATS_2"/>
    <property type="match status" value="1"/>
</dbReference>
<dbReference type="InterPro" id="IPR045151">
    <property type="entry name" value="DCAF8"/>
</dbReference>
<name>A0ABD0UE18_DENTH</name>
<keyword evidence="5" id="KW-1185">Reference proteome</keyword>
<dbReference type="EMBL" id="JANQDX010000015">
    <property type="protein sequence ID" value="KAL0910914.1"/>
    <property type="molecule type" value="Genomic_DNA"/>
</dbReference>
<dbReference type="InterPro" id="IPR015943">
    <property type="entry name" value="WD40/YVTN_repeat-like_dom_sf"/>
</dbReference>
<dbReference type="Proteomes" id="UP001552299">
    <property type="component" value="Unassembled WGS sequence"/>
</dbReference>
<keyword evidence="1 3" id="KW-0853">WD repeat</keyword>
<dbReference type="PANTHER" id="PTHR15574">
    <property type="entry name" value="WD REPEAT DOMAIN-CONTAINING FAMILY"/>
    <property type="match status" value="1"/>
</dbReference>
<evidence type="ECO:0000313" key="4">
    <source>
        <dbReference type="EMBL" id="KAL0910914.1"/>
    </source>
</evidence>